<dbReference type="EMBL" id="BAABAS010000004">
    <property type="protein sequence ID" value="GAA4226622.1"/>
    <property type="molecule type" value="Genomic_DNA"/>
</dbReference>
<name>A0ABP8BUJ2_9ACTN</name>
<proteinExistence type="predicted"/>
<protein>
    <submittedName>
        <fullName evidence="1">Uncharacterized protein</fullName>
    </submittedName>
</protein>
<keyword evidence="2" id="KW-1185">Reference proteome</keyword>
<organism evidence="1 2">
    <name type="scientific">Actinomadura meridiana</name>
    <dbReference type="NCBI Taxonomy" id="559626"/>
    <lineage>
        <taxon>Bacteria</taxon>
        <taxon>Bacillati</taxon>
        <taxon>Actinomycetota</taxon>
        <taxon>Actinomycetes</taxon>
        <taxon>Streptosporangiales</taxon>
        <taxon>Thermomonosporaceae</taxon>
        <taxon>Actinomadura</taxon>
    </lineage>
</organism>
<accession>A0ABP8BUJ2</accession>
<gene>
    <name evidence="1" type="ORF">GCM10022254_12180</name>
</gene>
<comment type="caution">
    <text evidence="1">The sequence shown here is derived from an EMBL/GenBank/DDBJ whole genome shotgun (WGS) entry which is preliminary data.</text>
</comment>
<sequence length="101" mass="10630">MDVAGHVTAGLLVVELRAVGAPLPQDDPDWRQVAGPDPLASWQAVRARMTAALGPEALETARGFVPRGREVGVVGPERVVRDGADDQTRLLALFGRVPLAG</sequence>
<dbReference type="Proteomes" id="UP001501710">
    <property type="component" value="Unassembled WGS sequence"/>
</dbReference>
<evidence type="ECO:0000313" key="2">
    <source>
        <dbReference type="Proteomes" id="UP001501710"/>
    </source>
</evidence>
<reference evidence="2" key="1">
    <citation type="journal article" date="2019" name="Int. J. Syst. Evol. Microbiol.">
        <title>The Global Catalogue of Microorganisms (GCM) 10K type strain sequencing project: providing services to taxonomists for standard genome sequencing and annotation.</title>
        <authorList>
            <consortium name="The Broad Institute Genomics Platform"/>
            <consortium name="The Broad Institute Genome Sequencing Center for Infectious Disease"/>
            <person name="Wu L."/>
            <person name="Ma J."/>
        </authorList>
    </citation>
    <scope>NUCLEOTIDE SEQUENCE [LARGE SCALE GENOMIC DNA]</scope>
    <source>
        <strain evidence="2">JCM 17440</strain>
    </source>
</reference>
<evidence type="ECO:0000313" key="1">
    <source>
        <dbReference type="EMBL" id="GAA4226622.1"/>
    </source>
</evidence>